<organism evidence="2 3">
    <name type="scientific">Pyrus ussuriensis x Pyrus communis</name>
    <dbReference type="NCBI Taxonomy" id="2448454"/>
    <lineage>
        <taxon>Eukaryota</taxon>
        <taxon>Viridiplantae</taxon>
        <taxon>Streptophyta</taxon>
        <taxon>Embryophyta</taxon>
        <taxon>Tracheophyta</taxon>
        <taxon>Spermatophyta</taxon>
        <taxon>Magnoliopsida</taxon>
        <taxon>eudicotyledons</taxon>
        <taxon>Gunneridae</taxon>
        <taxon>Pentapetalae</taxon>
        <taxon>rosids</taxon>
        <taxon>fabids</taxon>
        <taxon>Rosales</taxon>
        <taxon>Rosaceae</taxon>
        <taxon>Amygdaloideae</taxon>
        <taxon>Maleae</taxon>
        <taxon>Pyrus</taxon>
    </lineage>
</organism>
<keyword evidence="3" id="KW-1185">Reference proteome</keyword>
<comment type="caution">
    <text evidence="2">The sequence shown here is derived from an EMBL/GenBank/DDBJ whole genome shotgun (WGS) entry which is preliminary data.</text>
</comment>
<dbReference type="EMBL" id="SMOL01000781">
    <property type="protein sequence ID" value="KAB2596555.1"/>
    <property type="molecule type" value="Genomic_DNA"/>
</dbReference>
<proteinExistence type="predicted"/>
<name>A0A5N5F0R7_9ROSA</name>
<protein>
    <recommendedName>
        <fullName evidence="4">Bifunctional inhibitor/plant lipid transfer protein/seed storage helical domain-containing protein</fullName>
    </recommendedName>
</protein>
<evidence type="ECO:0008006" key="4">
    <source>
        <dbReference type="Google" id="ProtNLM"/>
    </source>
</evidence>
<reference evidence="2 3" key="1">
    <citation type="submission" date="2019-09" db="EMBL/GenBank/DDBJ databases">
        <authorList>
            <person name="Ou C."/>
        </authorList>
    </citation>
    <scope>NUCLEOTIDE SEQUENCE [LARGE SCALE GENOMIC DNA]</scope>
    <source>
        <strain evidence="2">S2</strain>
        <tissue evidence="2">Leaf</tissue>
    </source>
</reference>
<gene>
    <name evidence="2" type="ORF">D8674_032005</name>
</gene>
<keyword evidence="1" id="KW-0472">Membrane</keyword>
<keyword evidence="1" id="KW-1133">Transmembrane helix</keyword>
<keyword evidence="1" id="KW-0812">Transmembrane</keyword>
<evidence type="ECO:0000313" key="3">
    <source>
        <dbReference type="Proteomes" id="UP000327157"/>
    </source>
</evidence>
<dbReference type="OrthoDB" id="1885440at2759"/>
<evidence type="ECO:0000256" key="1">
    <source>
        <dbReference type="SAM" id="Phobius"/>
    </source>
</evidence>
<feature type="transmembrane region" description="Helical" evidence="1">
    <location>
        <begin position="20"/>
        <end position="42"/>
    </location>
</feature>
<reference evidence="3" key="2">
    <citation type="submission" date="2019-10" db="EMBL/GenBank/DDBJ databases">
        <title>A de novo genome assembly of a pear dwarfing rootstock.</title>
        <authorList>
            <person name="Wang F."/>
            <person name="Wang J."/>
            <person name="Li S."/>
            <person name="Zhang Y."/>
            <person name="Fang M."/>
            <person name="Ma L."/>
            <person name="Zhao Y."/>
            <person name="Jiang S."/>
        </authorList>
    </citation>
    <scope>NUCLEOTIDE SEQUENCE [LARGE SCALE GENOMIC DNA]</scope>
</reference>
<sequence length="121" mass="13469">MQQEQQRRNSNKKGKISGKIMRATGSLAVIICLLWCGVWEVVPMAKADTSPSQCKQEVGHVRDECRSAILPGRRLKVVEEVSLVTFKCGSEHHSPAMSINPTRISILKELLLTVRLTPNAF</sequence>
<dbReference type="AlphaFoldDB" id="A0A5N5F0R7"/>
<accession>A0A5N5F0R7</accession>
<reference evidence="2 3" key="3">
    <citation type="submission" date="2019-11" db="EMBL/GenBank/DDBJ databases">
        <title>A de novo genome assembly of a pear dwarfing rootstock.</title>
        <authorList>
            <person name="Wang F."/>
            <person name="Wang J."/>
            <person name="Li S."/>
            <person name="Zhang Y."/>
            <person name="Fang M."/>
            <person name="Ma L."/>
            <person name="Zhao Y."/>
            <person name="Jiang S."/>
        </authorList>
    </citation>
    <scope>NUCLEOTIDE SEQUENCE [LARGE SCALE GENOMIC DNA]</scope>
    <source>
        <strain evidence="2">S2</strain>
        <tissue evidence="2">Leaf</tissue>
    </source>
</reference>
<dbReference type="Proteomes" id="UP000327157">
    <property type="component" value="Chromosome 7"/>
</dbReference>
<evidence type="ECO:0000313" key="2">
    <source>
        <dbReference type="EMBL" id="KAB2596555.1"/>
    </source>
</evidence>